<name>A0A7C5J1A9_9GAMM</name>
<accession>A0A7C5J1A9</accession>
<dbReference type="Gene3D" id="3.40.50.720">
    <property type="entry name" value="NAD(P)-binding Rossmann-like Domain"/>
    <property type="match status" value="1"/>
</dbReference>
<protein>
    <submittedName>
        <fullName evidence="1">Alcohol dehydrogenase</fullName>
    </submittedName>
</protein>
<feature type="non-terminal residue" evidence="1">
    <location>
        <position position="1"/>
    </location>
</feature>
<dbReference type="Proteomes" id="UP000886100">
    <property type="component" value="Unassembled WGS sequence"/>
</dbReference>
<proteinExistence type="predicted"/>
<reference evidence="1" key="1">
    <citation type="journal article" date="2020" name="mSystems">
        <title>Genome- and Community-Level Interaction Insights into Carbon Utilization and Element Cycling Functions of Hydrothermarchaeota in Hydrothermal Sediment.</title>
        <authorList>
            <person name="Zhou Z."/>
            <person name="Liu Y."/>
            <person name="Xu W."/>
            <person name="Pan J."/>
            <person name="Luo Z.H."/>
            <person name="Li M."/>
        </authorList>
    </citation>
    <scope>NUCLEOTIDE SEQUENCE [LARGE SCALE GENOMIC DNA]</scope>
    <source>
        <strain evidence="1">HyVt-535</strain>
    </source>
</reference>
<gene>
    <name evidence="1" type="ORF">ENJ98_07105</name>
</gene>
<comment type="caution">
    <text evidence="1">The sequence shown here is derived from an EMBL/GenBank/DDBJ whole genome shotgun (WGS) entry which is preliminary data.</text>
</comment>
<dbReference type="InterPro" id="IPR036291">
    <property type="entry name" value="NAD(P)-bd_dom_sf"/>
</dbReference>
<sequence>NMLARLYSHEFPDTHVTALAPGIIDTAMMDHLCEEADAESFPALQRLRAARGTDAMPGPREAAEKVIGVLEELRGFPSGNFVDIRQILDPEGHARLYGDRR</sequence>
<evidence type="ECO:0000313" key="1">
    <source>
        <dbReference type="EMBL" id="HHH13988.1"/>
    </source>
</evidence>
<dbReference type="AlphaFoldDB" id="A0A7C5J1A9"/>
<organism evidence="1">
    <name type="scientific">Thiolapillus brandeum</name>
    <dbReference type="NCBI Taxonomy" id="1076588"/>
    <lineage>
        <taxon>Bacteria</taxon>
        <taxon>Pseudomonadati</taxon>
        <taxon>Pseudomonadota</taxon>
        <taxon>Gammaproteobacteria</taxon>
        <taxon>Chromatiales</taxon>
        <taxon>Sedimenticolaceae</taxon>
        <taxon>Thiolapillus</taxon>
    </lineage>
</organism>
<dbReference type="SUPFAM" id="SSF51735">
    <property type="entry name" value="NAD(P)-binding Rossmann-fold domains"/>
    <property type="match status" value="1"/>
</dbReference>
<dbReference type="EMBL" id="DROM01000427">
    <property type="protein sequence ID" value="HHH13988.1"/>
    <property type="molecule type" value="Genomic_DNA"/>
</dbReference>